<protein>
    <submittedName>
        <fullName evidence="1">Uncharacterized protein</fullName>
    </submittedName>
</protein>
<reference evidence="1" key="1">
    <citation type="submission" date="2020-11" db="EMBL/GenBank/DDBJ databases">
        <authorList>
            <consortium name="DOE Joint Genome Institute"/>
            <person name="Ahrendt S."/>
            <person name="Riley R."/>
            <person name="Andreopoulos W."/>
            <person name="Labutti K."/>
            <person name="Pangilinan J."/>
            <person name="Ruiz-Duenas F.J."/>
            <person name="Barrasa J.M."/>
            <person name="Sanchez-Garcia M."/>
            <person name="Camarero S."/>
            <person name="Miyauchi S."/>
            <person name="Serrano A."/>
            <person name="Linde D."/>
            <person name="Babiker R."/>
            <person name="Drula E."/>
            <person name="Ayuso-Fernandez I."/>
            <person name="Pacheco R."/>
            <person name="Padilla G."/>
            <person name="Ferreira P."/>
            <person name="Barriuso J."/>
            <person name="Kellner H."/>
            <person name="Castanera R."/>
            <person name="Alfaro M."/>
            <person name="Ramirez L."/>
            <person name="Pisabarro A.G."/>
            <person name="Kuo A."/>
            <person name="Tritt A."/>
            <person name="Lipzen A."/>
            <person name="He G."/>
            <person name="Yan M."/>
            <person name="Ng V."/>
            <person name="Cullen D."/>
            <person name="Martin F."/>
            <person name="Rosso M.-N."/>
            <person name="Henrissat B."/>
            <person name="Hibbett D."/>
            <person name="Martinez A.T."/>
            <person name="Grigoriev I.V."/>
        </authorList>
    </citation>
    <scope>NUCLEOTIDE SEQUENCE</scope>
    <source>
        <strain evidence="1">AH 40177</strain>
    </source>
</reference>
<dbReference type="EMBL" id="JADNRY010000068">
    <property type="protein sequence ID" value="KAF9067779.1"/>
    <property type="molecule type" value="Genomic_DNA"/>
</dbReference>
<accession>A0A9P5PR00</accession>
<organism evidence="1 2">
    <name type="scientific">Rhodocollybia butyracea</name>
    <dbReference type="NCBI Taxonomy" id="206335"/>
    <lineage>
        <taxon>Eukaryota</taxon>
        <taxon>Fungi</taxon>
        <taxon>Dikarya</taxon>
        <taxon>Basidiomycota</taxon>
        <taxon>Agaricomycotina</taxon>
        <taxon>Agaricomycetes</taxon>
        <taxon>Agaricomycetidae</taxon>
        <taxon>Agaricales</taxon>
        <taxon>Marasmiineae</taxon>
        <taxon>Omphalotaceae</taxon>
        <taxon>Rhodocollybia</taxon>
    </lineage>
</organism>
<name>A0A9P5PR00_9AGAR</name>
<dbReference type="AlphaFoldDB" id="A0A9P5PR00"/>
<dbReference type="Proteomes" id="UP000772434">
    <property type="component" value="Unassembled WGS sequence"/>
</dbReference>
<proteinExistence type="predicted"/>
<comment type="caution">
    <text evidence="1">The sequence shown here is derived from an EMBL/GenBank/DDBJ whole genome shotgun (WGS) entry which is preliminary data.</text>
</comment>
<gene>
    <name evidence="1" type="ORF">BDP27DRAFT_1364600</name>
</gene>
<evidence type="ECO:0000313" key="1">
    <source>
        <dbReference type="EMBL" id="KAF9067779.1"/>
    </source>
</evidence>
<evidence type="ECO:0000313" key="2">
    <source>
        <dbReference type="Proteomes" id="UP000772434"/>
    </source>
</evidence>
<keyword evidence="2" id="KW-1185">Reference proteome</keyword>
<sequence>MVKHFCAERGAQWPTTLKKLSLRHPSQDSWPTTKEEAIHFVTWMFDVQLLINELEFFSVHGFYPWLEKTHLPLRVMNTRRLELPLPVAQFLAGNSPVESLDLSQTWYDWSDELEKFPERLPQAAVTEVAVLIPDLEGYEVALKKFLGQVPNVKTLVLNWATNARISAEIIYILFQQCPLLHTLDVAAMSKHNDWDSKDIRRDLDNKNWSVGMRAMYLNGTLIWSHGA</sequence>